<evidence type="ECO:0000313" key="2">
    <source>
        <dbReference type="Proteomes" id="UP000002287"/>
    </source>
</evidence>
<proteinExistence type="predicted"/>
<evidence type="ECO:0000313" key="1">
    <source>
        <dbReference type="EMBL" id="ABO60419.1"/>
    </source>
</evidence>
<dbReference type="HOGENOM" id="CLU_2599361_0_0_4"/>
<sequence length="79" mass="8365">MRSSPTPTNGEPIVPYYVQLTPDVLIALSALSATEHTAKLDAECRDFVVLGGTHSPSGQSLDLSAQETAFNFGTQTSLL</sequence>
<reference evidence="1 2" key="1">
    <citation type="submission" date="2007-03" db="EMBL/GenBank/DDBJ databases">
        <title>Complete sequence of plasmid pBVIE03 of Burkholderia vietnamiensis G4.</title>
        <authorList>
            <consortium name="US DOE Joint Genome Institute"/>
            <person name="Copeland A."/>
            <person name="Lucas S."/>
            <person name="Lapidus A."/>
            <person name="Barry K."/>
            <person name="Detter J.C."/>
            <person name="Glavina del Rio T."/>
            <person name="Hammon N."/>
            <person name="Israni S."/>
            <person name="Dalin E."/>
            <person name="Tice H."/>
            <person name="Pitluck S."/>
            <person name="Chain P."/>
            <person name="Malfatti S."/>
            <person name="Shin M."/>
            <person name="Vergez L."/>
            <person name="Schmutz J."/>
            <person name="Larimer F."/>
            <person name="Land M."/>
            <person name="Hauser L."/>
            <person name="Kyrpides N."/>
            <person name="Tiedje J."/>
            <person name="Richardson P."/>
        </authorList>
    </citation>
    <scope>NUCLEOTIDE SEQUENCE [LARGE SCALE GENOMIC DNA]</scope>
    <source>
        <strain evidence="2">G4 / LMG 22486</strain>
        <plasmid evidence="1 2">pBVIE03</plasmid>
    </source>
</reference>
<name>A4JVW6_BURVG</name>
<organism evidence="1 2">
    <name type="scientific">Burkholderia vietnamiensis (strain G4 / LMG 22486)</name>
    <name type="common">Burkholderia cepacia (strain R1808)</name>
    <dbReference type="NCBI Taxonomy" id="269482"/>
    <lineage>
        <taxon>Bacteria</taxon>
        <taxon>Pseudomonadati</taxon>
        <taxon>Pseudomonadota</taxon>
        <taxon>Betaproteobacteria</taxon>
        <taxon>Burkholderiales</taxon>
        <taxon>Burkholderiaceae</taxon>
        <taxon>Burkholderia</taxon>
        <taxon>Burkholderia cepacia complex</taxon>
    </lineage>
</organism>
<gene>
    <name evidence="1" type="ordered locus">Bcep1808_7544</name>
</gene>
<geneLocation type="plasmid" evidence="1 2">
    <name>pBVIE03</name>
</geneLocation>
<dbReference type="KEGG" id="bvi:Bcep1808_7544"/>
<dbReference type="EMBL" id="CP000619">
    <property type="protein sequence ID" value="ABO60419.1"/>
    <property type="molecule type" value="Genomic_DNA"/>
</dbReference>
<accession>A4JVW6</accession>
<keyword evidence="1" id="KW-0614">Plasmid</keyword>
<dbReference type="AlphaFoldDB" id="A4JVW6"/>
<protein>
    <submittedName>
        <fullName evidence="1">Uncharacterized protein</fullName>
    </submittedName>
</protein>
<dbReference type="Proteomes" id="UP000002287">
    <property type="component" value="Plasmid pBVIE03"/>
</dbReference>